<dbReference type="RefSeq" id="WP_409356815.1">
    <property type="nucleotide sequence ID" value="NZ_JBJXVJ010000002.1"/>
</dbReference>
<dbReference type="InterPro" id="IPR011990">
    <property type="entry name" value="TPR-like_helical_dom_sf"/>
</dbReference>
<dbReference type="SUPFAM" id="SSF48452">
    <property type="entry name" value="TPR-like"/>
    <property type="match status" value="1"/>
</dbReference>
<dbReference type="SUPFAM" id="SSF46894">
    <property type="entry name" value="C-terminal effector domain of the bipartite response regulators"/>
    <property type="match status" value="1"/>
</dbReference>
<evidence type="ECO:0000256" key="1">
    <source>
        <dbReference type="SAM" id="Phobius"/>
    </source>
</evidence>
<keyword evidence="3" id="KW-1185">Reference proteome</keyword>
<feature type="transmembrane region" description="Helical" evidence="1">
    <location>
        <begin position="367"/>
        <end position="389"/>
    </location>
</feature>
<protein>
    <recommendedName>
        <fullName evidence="4">HTH luxR-type domain-containing protein</fullName>
    </recommendedName>
</protein>
<reference evidence="2 3" key="1">
    <citation type="submission" date="2024-12" db="EMBL/GenBank/DDBJ databases">
        <title>Draft genome sequence of Chryseobacterium kwangjuense AG447.</title>
        <authorList>
            <person name="Cheptsov V.S."/>
            <person name="Belov A."/>
            <person name="Zavarzina A.G."/>
        </authorList>
    </citation>
    <scope>NUCLEOTIDE SEQUENCE [LARGE SCALE GENOMIC DNA]</scope>
    <source>
        <strain evidence="2 3">AG447</strain>
    </source>
</reference>
<evidence type="ECO:0000313" key="3">
    <source>
        <dbReference type="Proteomes" id="UP001634154"/>
    </source>
</evidence>
<accession>A0ABW9K567</accession>
<dbReference type="SMART" id="SM00028">
    <property type="entry name" value="TPR"/>
    <property type="match status" value="3"/>
</dbReference>
<keyword evidence="1" id="KW-0472">Membrane</keyword>
<dbReference type="InterPro" id="IPR016032">
    <property type="entry name" value="Sig_transdc_resp-reg_C-effctor"/>
</dbReference>
<name>A0ABW9K567_9FLAO</name>
<dbReference type="Proteomes" id="UP001634154">
    <property type="component" value="Unassembled WGS sequence"/>
</dbReference>
<organism evidence="2 3">
    <name type="scientific">Chryseobacterium kwangjuense</name>
    <dbReference type="NCBI Taxonomy" id="267125"/>
    <lineage>
        <taxon>Bacteria</taxon>
        <taxon>Pseudomonadati</taxon>
        <taxon>Bacteroidota</taxon>
        <taxon>Flavobacteriia</taxon>
        <taxon>Flavobacteriales</taxon>
        <taxon>Weeksellaceae</taxon>
        <taxon>Chryseobacterium group</taxon>
        <taxon>Chryseobacterium</taxon>
    </lineage>
</organism>
<evidence type="ECO:0000313" key="2">
    <source>
        <dbReference type="EMBL" id="MFN1217644.1"/>
    </source>
</evidence>
<gene>
    <name evidence="2" type="ORF">ACKW6Q_11810</name>
</gene>
<keyword evidence="1" id="KW-1133">Transmembrane helix</keyword>
<dbReference type="EMBL" id="JBJXVJ010000002">
    <property type="protein sequence ID" value="MFN1217644.1"/>
    <property type="molecule type" value="Genomic_DNA"/>
</dbReference>
<proteinExistence type="predicted"/>
<keyword evidence="1" id="KW-0812">Transmembrane</keyword>
<evidence type="ECO:0008006" key="4">
    <source>
        <dbReference type="Google" id="ProtNLM"/>
    </source>
</evidence>
<dbReference type="Gene3D" id="1.25.40.10">
    <property type="entry name" value="Tetratricopeptide repeat domain"/>
    <property type="match status" value="1"/>
</dbReference>
<sequence>MILMSVPVFAQSDNDYFFELSKEISHIQDHPEKIKMLYKREIKKLRQTNDFKFLISSRYIQLFFYLKEPLQQIPLTYELLSINDNRYPFISIACNFSIALKFEKNSPKLAMQYIDKAIIENEKLGKRYMLPHIYHAKGRFFFNASDFKNAELFFHKALKLYGPDEKLYTASMYNNFALINDKLNQTGSAIKNLQKGIHILTNDTVKTREKKMFLDRMTGNLGYGYFKNKEYAKAEDLLLQEFNSNRSNIDYYPHIIKTSQHLSDLYYATHQKDKILQMITFLKEIEPKLENISDKITLNEIIRNYYFTQNDLIHLKLYSKKIEKLNHIFNEENSKKIQILSDTLNHYLVKSIDEKYEFNEKLQKKKFNFSLIIGLIILFTSIIIIISLINRNKSQKEISLQKNIILEKNINLYREKIKYLQQSIFLKMEAEKIFIDNLREIKKEGSINPETLIKHSFLKINKLMEIDIRNFDLISESYAENEEFLINLSAIYPQLTNKEKKLCIYFRMDLSSKEIAALENTSEGTVRVYKTKIRNKMTDDKDISLHTLLNKV</sequence>
<dbReference type="InterPro" id="IPR019734">
    <property type="entry name" value="TPR_rpt"/>
</dbReference>
<comment type="caution">
    <text evidence="2">The sequence shown here is derived from an EMBL/GenBank/DDBJ whole genome shotgun (WGS) entry which is preliminary data.</text>
</comment>